<reference evidence="9" key="2">
    <citation type="journal article" date="2019" name="MicrobiologyOpen">
        <title>High-quality draft genome sequence of Gaiella occulta isolated from a 150 meter deep mineral water borehole and comparison with the genome sequences of other deep-branching lineages of the phylum Actinobacteria.</title>
        <authorList>
            <person name="Severino R."/>
            <person name="Froufe H.J.C."/>
            <person name="Barroso C."/>
            <person name="Albuquerque L."/>
            <person name="Lobo-da-Cunha A."/>
            <person name="da Costa M.S."/>
            <person name="Egas C."/>
        </authorList>
    </citation>
    <scope>NUCLEOTIDE SEQUENCE [LARGE SCALE GENOMIC DNA]</scope>
    <source>
        <strain evidence="9">F2-233</strain>
    </source>
</reference>
<keyword evidence="4" id="KW-0238">DNA-binding</keyword>
<evidence type="ECO:0000256" key="3">
    <source>
        <dbReference type="ARBA" id="ARBA00022839"/>
    </source>
</evidence>
<evidence type="ECO:0000256" key="2">
    <source>
        <dbReference type="ARBA" id="ARBA00022801"/>
    </source>
</evidence>
<dbReference type="InterPro" id="IPR038969">
    <property type="entry name" value="FEN"/>
</dbReference>
<evidence type="ECO:0000259" key="7">
    <source>
        <dbReference type="SMART" id="SM00475"/>
    </source>
</evidence>
<dbReference type="Pfam" id="PF02739">
    <property type="entry name" value="5_3_exonuc_N"/>
    <property type="match status" value="1"/>
</dbReference>
<proteinExistence type="predicted"/>
<dbReference type="EMBL" id="QQZY01000004">
    <property type="protein sequence ID" value="RDI74354.1"/>
    <property type="molecule type" value="Genomic_DNA"/>
</dbReference>
<dbReference type="GO" id="GO:0017108">
    <property type="term" value="F:5'-flap endonuclease activity"/>
    <property type="evidence" value="ECO:0007669"/>
    <property type="project" value="InterPro"/>
</dbReference>
<dbReference type="GO" id="GO:0008409">
    <property type="term" value="F:5'-3' exonuclease activity"/>
    <property type="evidence" value="ECO:0007669"/>
    <property type="project" value="InterPro"/>
</dbReference>
<dbReference type="AlphaFoldDB" id="A0A7M2YWU1"/>
<evidence type="ECO:0000256" key="4">
    <source>
        <dbReference type="ARBA" id="ARBA00023125"/>
    </source>
</evidence>
<evidence type="ECO:0000313" key="8">
    <source>
        <dbReference type="EMBL" id="RDI74354.1"/>
    </source>
</evidence>
<dbReference type="InterPro" id="IPR029060">
    <property type="entry name" value="PIN-like_dom_sf"/>
</dbReference>
<dbReference type="PANTHER" id="PTHR42646:SF2">
    <property type="entry name" value="5'-3' EXONUCLEASE FAMILY PROTEIN"/>
    <property type="match status" value="1"/>
</dbReference>
<dbReference type="GO" id="GO:0033567">
    <property type="term" value="P:DNA replication, Okazaki fragment processing"/>
    <property type="evidence" value="ECO:0007669"/>
    <property type="project" value="InterPro"/>
</dbReference>
<keyword evidence="2" id="KW-0378">Hydrolase</keyword>
<keyword evidence="9" id="KW-1185">Reference proteome</keyword>
<dbReference type="GO" id="GO:0003677">
    <property type="term" value="F:DNA binding"/>
    <property type="evidence" value="ECO:0007669"/>
    <property type="project" value="UniProtKB-KW"/>
</dbReference>
<dbReference type="InterPro" id="IPR008918">
    <property type="entry name" value="HhH2"/>
</dbReference>
<dbReference type="Gene3D" id="1.10.150.20">
    <property type="entry name" value="5' to 3' exonuclease, C-terminal subdomain"/>
    <property type="match status" value="1"/>
</dbReference>
<dbReference type="InterPro" id="IPR020045">
    <property type="entry name" value="DNA_polI_H3TH"/>
</dbReference>
<dbReference type="InterPro" id="IPR002421">
    <property type="entry name" value="5-3_exonuclease"/>
</dbReference>
<name>A0A7M2YWU1_9ACTN</name>
<comment type="caution">
    <text evidence="8">The sequence shown here is derived from an EMBL/GenBank/DDBJ whole genome shotgun (WGS) entry which is preliminary data.</text>
</comment>
<dbReference type="CDD" id="cd09898">
    <property type="entry name" value="H3TH_53EXO"/>
    <property type="match status" value="1"/>
</dbReference>
<keyword evidence="1" id="KW-0540">Nuclease</keyword>
<dbReference type="InterPro" id="IPR036279">
    <property type="entry name" value="5-3_exonuclease_C_sf"/>
</dbReference>
<evidence type="ECO:0000256" key="5">
    <source>
        <dbReference type="ARBA" id="ARBA00049957"/>
    </source>
</evidence>
<dbReference type="RefSeq" id="WP_114796352.1">
    <property type="nucleotide sequence ID" value="NZ_QQZY01000004.1"/>
</dbReference>
<dbReference type="Pfam" id="PF01367">
    <property type="entry name" value="5_3_exonuc"/>
    <property type="match status" value="1"/>
</dbReference>
<evidence type="ECO:0000256" key="6">
    <source>
        <dbReference type="ARBA" id="ARBA00050026"/>
    </source>
</evidence>
<protein>
    <recommendedName>
        <fullName evidence="6">5'-3' exonuclease</fullName>
    </recommendedName>
</protein>
<comment type="function">
    <text evidence="5">5'-3' exonuclease acting preferentially on double-stranded DNA.</text>
</comment>
<dbReference type="SMART" id="SM00475">
    <property type="entry name" value="53EXOc"/>
    <property type="match status" value="1"/>
</dbReference>
<dbReference type="SUPFAM" id="SSF47807">
    <property type="entry name" value="5' to 3' exonuclease, C-terminal subdomain"/>
    <property type="match status" value="1"/>
</dbReference>
<sequence length="284" mass="30587">MTPTGASRLTRPLLVVDGDSLAHRAYHALPSSMKRANGRPGNALTGFMSMLLRLWQAERPRAVVVGWDTLGRPTYRNALLDSYQSGRVFDPDLVEQLELLPGLVSAAGIVSAKEPGYEADDFLAAAVAQERGRRGSALVVTSDRDAFQLADEQTTILQPVRGVSETARVGPAQVRERYGVEPRQVPDFIALRGDPSDRIPGARGVGEKTAARLLAEYGTLQALLAEGRFAAEAGRLRDFRRIATLDATAPLPPLDDREPDWAAGAAAARELGLERLADRLEAGA</sequence>
<dbReference type="Proteomes" id="UP000254134">
    <property type="component" value="Unassembled WGS sequence"/>
</dbReference>
<organism evidence="8 9">
    <name type="scientific">Gaiella occulta</name>
    <dbReference type="NCBI Taxonomy" id="1002870"/>
    <lineage>
        <taxon>Bacteria</taxon>
        <taxon>Bacillati</taxon>
        <taxon>Actinomycetota</taxon>
        <taxon>Thermoleophilia</taxon>
        <taxon>Gaiellales</taxon>
        <taxon>Gaiellaceae</taxon>
        <taxon>Gaiella</taxon>
    </lineage>
</organism>
<dbReference type="SMART" id="SM00279">
    <property type="entry name" value="HhH2"/>
    <property type="match status" value="1"/>
</dbReference>
<dbReference type="Gene3D" id="3.40.50.1010">
    <property type="entry name" value="5'-nuclease"/>
    <property type="match status" value="1"/>
</dbReference>
<dbReference type="SUPFAM" id="SSF88723">
    <property type="entry name" value="PIN domain-like"/>
    <property type="match status" value="1"/>
</dbReference>
<accession>A0A7M2YWU1</accession>
<dbReference type="OrthoDB" id="9806424at2"/>
<dbReference type="InterPro" id="IPR020046">
    <property type="entry name" value="5-3_exonucl_a-hlix_arch_N"/>
</dbReference>
<evidence type="ECO:0000313" key="9">
    <source>
        <dbReference type="Proteomes" id="UP000254134"/>
    </source>
</evidence>
<gene>
    <name evidence="8" type="ORF">Gocc_1930</name>
</gene>
<dbReference type="CDD" id="cd09859">
    <property type="entry name" value="PIN_53EXO"/>
    <property type="match status" value="1"/>
</dbReference>
<evidence type="ECO:0000256" key="1">
    <source>
        <dbReference type="ARBA" id="ARBA00022722"/>
    </source>
</evidence>
<feature type="domain" description="5'-3' exonuclease" evidence="7">
    <location>
        <begin position="11"/>
        <end position="260"/>
    </location>
</feature>
<reference evidence="8 9" key="1">
    <citation type="submission" date="2018-07" db="EMBL/GenBank/DDBJ databases">
        <title>High-quality-draft genome sequence of Gaiella occulta.</title>
        <authorList>
            <person name="Severino R."/>
            <person name="Froufe H.J.C."/>
            <person name="Rainey F.A."/>
            <person name="Barroso C."/>
            <person name="Albuquerque L."/>
            <person name="Lobo-Da-Cunha A."/>
            <person name="Da Costa M.S."/>
            <person name="Egas C."/>
        </authorList>
    </citation>
    <scope>NUCLEOTIDE SEQUENCE [LARGE SCALE GENOMIC DNA]</scope>
    <source>
        <strain evidence="8 9">F2-233</strain>
    </source>
</reference>
<dbReference type="PANTHER" id="PTHR42646">
    <property type="entry name" value="FLAP ENDONUCLEASE XNI"/>
    <property type="match status" value="1"/>
</dbReference>
<keyword evidence="3 8" id="KW-0269">Exonuclease</keyword>